<dbReference type="GO" id="GO:0008083">
    <property type="term" value="F:growth factor activity"/>
    <property type="evidence" value="ECO:0007669"/>
    <property type="project" value="InterPro"/>
</dbReference>
<dbReference type="PANTHER" id="PTHR36313">
    <property type="entry name" value="ROOT MERISTEM GROWTH FACTOR 2"/>
    <property type="match status" value="1"/>
</dbReference>
<evidence type="ECO:0000256" key="1">
    <source>
        <dbReference type="SAM" id="MobiDB-lite"/>
    </source>
</evidence>
<comment type="caution">
    <text evidence="3">The sequence shown here is derived from an EMBL/GenBank/DDBJ whole genome shotgun (WGS) entry which is preliminary data.</text>
</comment>
<protein>
    <submittedName>
        <fullName evidence="3">Uncharacterized protein</fullName>
    </submittedName>
</protein>
<dbReference type="EMBL" id="CM029040">
    <property type="protein sequence ID" value="KAG2635647.1"/>
    <property type="molecule type" value="Genomic_DNA"/>
</dbReference>
<feature type="region of interest" description="Disordered" evidence="1">
    <location>
        <begin position="126"/>
        <end position="145"/>
    </location>
</feature>
<gene>
    <name evidence="3" type="ORF">PVAP13_2NG398300</name>
</gene>
<feature type="region of interest" description="Disordered" evidence="1">
    <location>
        <begin position="53"/>
        <end position="106"/>
    </location>
</feature>
<dbReference type="InterPro" id="IPR038804">
    <property type="entry name" value="RGF3"/>
</dbReference>
<sequence>MRRAGVLLALLLSLSALSASAAEAHKERLGGNAVLLTGREWLRGRKIMAALGHGDGAKKDEVVEEEGAQSTGANQEADAPAEAVHDSGKRSKGSATHAMFPAPRQGDTAAVAPEVLGMDYNFKLDARRHRPINNDAPLDELAKKP</sequence>
<keyword evidence="2" id="KW-0732">Signal</keyword>
<dbReference type="Proteomes" id="UP000823388">
    <property type="component" value="Chromosome 2N"/>
</dbReference>
<dbReference type="PANTHER" id="PTHR36313:SF7">
    <property type="entry name" value="OS09G0474600 PROTEIN"/>
    <property type="match status" value="1"/>
</dbReference>
<dbReference type="GO" id="GO:0010082">
    <property type="term" value="P:regulation of root meristem growth"/>
    <property type="evidence" value="ECO:0007669"/>
    <property type="project" value="InterPro"/>
</dbReference>
<evidence type="ECO:0000313" key="3">
    <source>
        <dbReference type="EMBL" id="KAG2635647.1"/>
    </source>
</evidence>
<dbReference type="AlphaFoldDB" id="A0A8T0VMK0"/>
<accession>A0A8T0VMK0</accession>
<name>A0A8T0VMK0_PANVG</name>
<proteinExistence type="predicted"/>
<dbReference type="EMBL" id="CM029040">
    <property type="protein sequence ID" value="KAG2635646.1"/>
    <property type="molecule type" value="Genomic_DNA"/>
</dbReference>
<feature type="chain" id="PRO_5036274883" evidence="2">
    <location>
        <begin position="25"/>
        <end position="145"/>
    </location>
</feature>
<evidence type="ECO:0000313" key="4">
    <source>
        <dbReference type="Proteomes" id="UP000823388"/>
    </source>
</evidence>
<dbReference type="OrthoDB" id="691679at2759"/>
<feature type="signal peptide" evidence="2">
    <location>
        <begin position="1"/>
        <end position="24"/>
    </location>
</feature>
<keyword evidence="4" id="KW-1185">Reference proteome</keyword>
<organism evidence="3 4">
    <name type="scientific">Panicum virgatum</name>
    <name type="common">Blackwell switchgrass</name>
    <dbReference type="NCBI Taxonomy" id="38727"/>
    <lineage>
        <taxon>Eukaryota</taxon>
        <taxon>Viridiplantae</taxon>
        <taxon>Streptophyta</taxon>
        <taxon>Embryophyta</taxon>
        <taxon>Tracheophyta</taxon>
        <taxon>Spermatophyta</taxon>
        <taxon>Magnoliopsida</taxon>
        <taxon>Liliopsida</taxon>
        <taxon>Poales</taxon>
        <taxon>Poaceae</taxon>
        <taxon>PACMAD clade</taxon>
        <taxon>Panicoideae</taxon>
        <taxon>Panicodae</taxon>
        <taxon>Paniceae</taxon>
        <taxon>Panicinae</taxon>
        <taxon>Panicum</taxon>
        <taxon>Panicum sect. Hiantes</taxon>
    </lineage>
</organism>
<evidence type="ECO:0000256" key="2">
    <source>
        <dbReference type="SAM" id="SignalP"/>
    </source>
</evidence>
<reference evidence="3" key="1">
    <citation type="submission" date="2020-05" db="EMBL/GenBank/DDBJ databases">
        <title>WGS assembly of Panicum virgatum.</title>
        <authorList>
            <person name="Lovell J.T."/>
            <person name="Jenkins J."/>
            <person name="Shu S."/>
            <person name="Juenger T.E."/>
            <person name="Schmutz J."/>
        </authorList>
    </citation>
    <scope>NUCLEOTIDE SEQUENCE</scope>
    <source>
        <strain evidence="3">AP13</strain>
    </source>
</reference>